<gene>
    <name evidence="1" type="ORF">AVDCRST_MAG66-258</name>
</gene>
<dbReference type="InterPro" id="IPR012349">
    <property type="entry name" value="Split_barrel_FMN-bd"/>
</dbReference>
<protein>
    <recommendedName>
        <fullName evidence="2">Pyridoxamine 5'-phosphate oxidase putative domain-containing protein</fullName>
    </recommendedName>
</protein>
<dbReference type="EMBL" id="CADCUS010000039">
    <property type="protein sequence ID" value="CAA9380756.1"/>
    <property type="molecule type" value="Genomic_DNA"/>
</dbReference>
<dbReference type="SUPFAM" id="SSF50475">
    <property type="entry name" value="FMN-binding split barrel"/>
    <property type="match status" value="1"/>
</dbReference>
<organism evidence="1">
    <name type="scientific">uncultured Pseudonocardia sp</name>
    <dbReference type="NCBI Taxonomy" id="211455"/>
    <lineage>
        <taxon>Bacteria</taxon>
        <taxon>Bacillati</taxon>
        <taxon>Actinomycetota</taxon>
        <taxon>Actinomycetes</taxon>
        <taxon>Pseudonocardiales</taxon>
        <taxon>Pseudonocardiaceae</taxon>
        <taxon>Pseudonocardia</taxon>
        <taxon>environmental samples</taxon>
    </lineage>
</organism>
<proteinExistence type="predicted"/>
<reference evidence="1" key="1">
    <citation type="submission" date="2020-02" db="EMBL/GenBank/DDBJ databases">
        <authorList>
            <person name="Meier V. D."/>
        </authorList>
    </citation>
    <scope>NUCLEOTIDE SEQUENCE</scope>
    <source>
        <strain evidence="1">AVDCRST_MAG66</strain>
    </source>
</reference>
<dbReference type="Gene3D" id="2.30.110.10">
    <property type="entry name" value="Electron Transport, Fmn-binding Protein, Chain A"/>
    <property type="match status" value="1"/>
</dbReference>
<dbReference type="AlphaFoldDB" id="A0A6J4NAX4"/>
<name>A0A6J4NAX4_9PSEU</name>
<evidence type="ECO:0000313" key="1">
    <source>
        <dbReference type="EMBL" id="CAA9380756.1"/>
    </source>
</evidence>
<evidence type="ECO:0008006" key="2">
    <source>
        <dbReference type="Google" id="ProtNLM"/>
    </source>
</evidence>
<accession>A0A6J4NAX4</accession>
<sequence length="115" mass="12368">TLYVHTHRTSRKARNVATSGRGFVCIPVRRLPVGPPSSIQFEATVEVLEADDPSVVALVADGSVKPITSHGELDDPDGCFLRITPTGTLHTFGLGMSLRRLMRDPLHAAGRVSLP</sequence>
<feature type="non-terminal residue" evidence="1">
    <location>
        <position position="1"/>
    </location>
</feature>